<name>A0A0M9VUQ1_ESCWE</name>
<dbReference type="GO" id="GO:0000109">
    <property type="term" value="C:nucleotide-excision repair complex"/>
    <property type="evidence" value="ECO:0007669"/>
    <property type="project" value="TreeGrafter"/>
</dbReference>
<organism evidence="7 8">
    <name type="scientific">Escovopsis weberi</name>
    <dbReference type="NCBI Taxonomy" id="150374"/>
    <lineage>
        <taxon>Eukaryota</taxon>
        <taxon>Fungi</taxon>
        <taxon>Dikarya</taxon>
        <taxon>Ascomycota</taxon>
        <taxon>Pezizomycotina</taxon>
        <taxon>Sordariomycetes</taxon>
        <taxon>Hypocreomycetidae</taxon>
        <taxon>Hypocreales</taxon>
        <taxon>Hypocreaceae</taxon>
        <taxon>Escovopsis</taxon>
    </lineage>
</organism>
<keyword evidence="2" id="KW-0677">Repeat</keyword>
<dbReference type="Proteomes" id="UP000053831">
    <property type="component" value="Unassembled WGS sequence"/>
</dbReference>
<dbReference type="PROSITE" id="PS00678">
    <property type="entry name" value="WD_REPEATS_1"/>
    <property type="match status" value="2"/>
</dbReference>
<evidence type="ECO:0000256" key="1">
    <source>
        <dbReference type="ARBA" id="ARBA00022574"/>
    </source>
</evidence>
<comment type="caution">
    <text evidence="7">The sequence shown here is derived from an EMBL/GenBank/DDBJ whole genome shotgun (WGS) entry which is preliminary data.</text>
</comment>
<dbReference type="PRINTS" id="PR00320">
    <property type="entry name" value="GPROTEINBRPT"/>
</dbReference>
<dbReference type="PROSITE" id="PS50294">
    <property type="entry name" value="WD_REPEATS_REGION"/>
    <property type="match status" value="4"/>
</dbReference>
<dbReference type="PROSITE" id="PS50082">
    <property type="entry name" value="WD_REPEATS_2"/>
    <property type="match status" value="4"/>
</dbReference>
<keyword evidence="4" id="KW-0234">DNA repair</keyword>
<evidence type="ECO:0000313" key="7">
    <source>
        <dbReference type="EMBL" id="KOS20163.1"/>
    </source>
</evidence>
<dbReference type="SUPFAM" id="SSF69322">
    <property type="entry name" value="Tricorn protease domain 2"/>
    <property type="match status" value="1"/>
</dbReference>
<evidence type="ECO:0000256" key="5">
    <source>
        <dbReference type="PROSITE-ProRule" id="PRU00221"/>
    </source>
</evidence>
<dbReference type="InterPro" id="IPR036322">
    <property type="entry name" value="WD40_repeat_dom_sf"/>
</dbReference>
<reference evidence="7 8" key="1">
    <citation type="submission" date="2015-07" db="EMBL/GenBank/DDBJ databases">
        <title>The genome of the fungus Escovopsis weberi, a specialized disease agent of ant agriculture.</title>
        <authorList>
            <person name="de Man T.J."/>
            <person name="Stajich J.E."/>
            <person name="Kubicek C.P."/>
            <person name="Chenthamara K."/>
            <person name="Atanasova L."/>
            <person name="Druzhinina I.S."/>
            <person name="Birnbaum S."/>
            <person name="Barribeau S.M."/>
            <person name="Teiling C."/>
            <person name="Suen G."/>
            <person name="Currie C."/>
            <person name="Gerardo N.M."/>
        </authorList>
    </citation>
    <scope>NUCLEOTIDE SEQUENCE [LARGE SCALE GENOMIC DNA]</scope>
</reference>
<feature type="region of interest" description="Disordered" evidence="6">
    <location>
        <begin position="518"/>
        <end position="547"/>
    </location>
</feature>
<evidence type="ECO:0000256" key="3">
    <source>
        <dbReference type="ARBA" id="ARBA00022763"/>
    </source>
</evidence>
<feature type="compositionally biased region" description="Acidic residues" evidence="6">
    <location>
        <begin position="528"/>
        <end position="537"/>
    </location>
</feature>
<dbReference type="InterPro" id="IPR019775">
    <property type="entry name" value="WD40_repeat_CS"/>
</dbReference>
<dbReference type="GO" id="GO:0043161">
    <property type="term" value="P:proteasome-mediated ubiquitin-dependent protein catabolic process"/>
    <property type="evidence" value="ECO:0007669"/>
    <property type="project" value="TreeGrafter"/>
</dbReference>
<dbReference type="AlphaFoldDB" id="A0A0M9VUQ1"/>
<dbReference type="Gene3D" id="2.130.10.10">
    <property type="entry name" value="YVTN repeat-like/Quinoprotein amine dehydrogenase"/>
    <property type="match status" value="1"/>
</dbReference>
<dbReference type="STRING" id="150374.A0A0M9VUQ1"/>
<dbReference type="GO" id="GO:0000209">
    <property type="term" value="P:protein polyubiquitination"/>
    <property type="evidence" value="ECO:0007669"/>
    <property type="project" value="TreeGrafter"/>
</dbReference>
<accession>A0A0M9VUQ1</accession>
<dbReference type="GO" id="GO:0031464">
    <property type="term" value="C:Cul4A-RING E3 ubiquitin ligase complex"/>
    <property type="evidence" value="ECO:0007669"/>
    <property type="project" value="TreeGrafter"/>
</dbReference>
<evidence type="ECO:0000256" key="2">
    <source>
        <dbReference type="ARBA" id="ARBA00022737"/>
    </source>
</evidence>
<keyword evidence="8" id="KW-1185">Reference proteome</keyword>
<evidence type="ECO:0000256" key="6">
    <source>
        <dbReference type="SAM" id="MobiDB-lite"/>
    </source>
</evidence>
<dbReference type="InterPro" id="IPR042238">
    <property type="entry name" value="Rad28/ERCC8/Ckn1/ATCSA-1"/>
</dbReference>
<evidence type="ECO:0000256" key="4">
    <source>
        <dbReference type="ARBA" id="ARBA00023204"/>
    </source>
</evidence>
<feature type="repeat" description="WD" evidence="5">
    <location>
        <begin position="320"/>
        <end position="361"/>
    </location>
</feature>
<evidence type="ECO:0000313" key="8">
    <source>
        <dbReference type="Proteomes" id="UP000053831"/>
    </source>
</evidence>
<dbReference type="EMBL" id="LGSR01000018">
    <property type="protein sequence ID" value="KOS20163.1"/>
    <property type="molecule type" value="Genomic_DNA"/>
</dbReference>
<proteinExistence type="predicted"/>
<dbReference type="Pfam" id="PF00400">
    <property type="entry name" value="WD40"/>
    <property type="match status" value="4"/>
</dbReference>
<keyword evidence="3" id="KW-0227">DNA damage</keyword>
<feature type="repeat" description="WD" evidence="5">
    <location>
        <begin position="151"/>
        <end position="193"/>
    </location>
</feature>
<dbReference type="GO" id="GO:0006283">
    <property type="term" value="P:transcription-coupled nucleotide-excision repair"/>
    <property type="evidence" value="ECO:0007669"/>
    <property type="project" value="InterPro"/>
</dbReference>
<sequence>MEPRRLARESGDLRPREFAQALATDLIRRFAPAPQHRFDGGAVITGINAQAPVDPRTQLDRPHDLRAHAAGAGSLALEKFDGRILVSGGADGSIKIWDLEDSPNPNQTHIFRPKATIARYVAPDLPNTDGNIMVARGLDGKGGAGGAGDRPRGHSHGITHLAFYPFDPDAFLSSSYDKTLKLWSTRRGALSAGFDLNASIYSHSTSPVGQHLTVACATQHSSVRLVDLRSGSAVQALVAHGGPVLCTAWSPRHGHLLASGHADGRARIWDIRRAGGVVAQLDQEDSLGVVHRHRHALASQPSSSSSSSAGAARPRFRASALAHDEAVNGLLWTDDGRYIVSAGLDRRIRVWDADRGANTLVSFGPIVQNQHVRTANFVVCPTGLLAGGATAAGAAGRDMYAGGGGGGGGSGGSGGSQVLIWPNDYEILMLDLHGGTVLARLKSPGAVNPLRRGVAGGGGGGGGAGEMARNRITSIAWRSAGGGVGHIGPLMGGAGSAGAVYSAHLDGQIRAWMPALAGSDDAGREGGGDDDGELNEDSEVRKRKRKAVDDAYRSLMGKNITFT</sequence>
<dbReference type="PANTHER" id="PTHR46202:SF1">
    <property type="entry name" value="DNA EXCISION REPAIR PROTEIN ERCC-8"/>
    <property type="match status" value="1"/>
</dbReference>
<protein>
    <submittedName>
        <fullName evidence="7">DNA excision repair protein ERCC-8</fullName>
    </submittedName>
</protein>
<dbReference type="InterPro" id="IPR015943">
    <property type="entry name" value="WD40/YVTN_repeat-like_dom_sf"/>
</dbReference>
<dbReference type="SMART" id="SM00320">
    <property type="entry name" value="WD40"/>
    <property type="match status" value="4"/>
</dbReference>
<gene>
    <name evidence="7" type="ORF">ESCO_006281</name>
</gene>
<dbReference type="OrthoDB" id="361494at2759"/>
<dbReference type="InterPro" id="IPR020472">
    <property type="entry name" value="WD40_PAC1"/>
</dbReference>
<keyword evidence="1 5" id="KW-0853">WD repeat</keyword>
<dbReference type="SUPFAM" id="SSF50978">
    <property type="entry name" value="WD40 repeat-like"/>
    <property type="match status" value="1"/>
</dbReference>
<dbReference type="PANTHER" id="PTHR46202">
    <property type="entry name" value="DNA EXCISION REPAIR PROTEIN ERCC-8"/>
    <property type="match status" value="1"/>
</dbReference>
<dbReference type="InterPro" id="IPR001680">
    <property type="entry name" value="WD40_rpt"/>
</dbReference>
<feature type="repeat" description="WD" evidence="5">
    <location>
        <begin position="237"/>
        <end position="279"/>
    </location>
</feature>
<feature type="repeat" description="WD" evidence="5">
    <location>
        <begin position="65"/>
        <end position="107"/>
    </location>
</feature>